<dbReference type="Proteomes" id="UP000468388">
    <property type="component" value="Unassembled WGS sequence"/>
</dbReference>
<dbReference type="Gene3D" id="2.60.120.590">
    <property type="entry name" value="Alpha-ketoglutarate-dependent dioxygenase AlkB-like"/>
    <property type="match status" value="1"/>
</dbReference>
<dbReference type="GO" id="GO:0046872">
    <property type="term" value="F:metal ion binding"/>
    <property type="evidence" value="ECO:0007669"/>
    <property type="project" value="UniProtKB-KW"/>
</dbReference>
<dbReference type="InterPro" id="IPR037151">
    <property type="entry name" value="AlkB-like_sf"/>
</dbReference>
<evidence type="ECO:0000313" key="11">
    <source>
        <dbReference type="Proteomes" id="UP000468388"/>
    </source>
</evidence>
<keyword evidence="2" id="KW-0479">Metal-binding</keyword>
<proteinExistence type="predicted"/>
<evidence type="ECO:0000256" key="1">
    <source>
        <dbReference type="ARBA" id="ARBA00001954"/>
    </source>
</evidence>
<evidence type="ECO:0000256" key="5">
    <source>
        <dbReference type="ARBA" id="ARBA00022964"/>
    </source>
</evidence>
<dbReference type="EMBL" id="WRXO01000004">
    <property type="protein sequence ID" value="MVT42267.1"/>
    <property type="molecule type" value="Genomic_DNA"/>
</dbReference>
<keyword evidence="7" id="KW-0408">Iron</keyword>
<evidence type="ECO:0000313" key="10">
    <source>
        <dbReference type="EMBL" id="MVT42267.1"/>
    </source>
</evidence>
<dbReference type="RefSeq" id="WP_157300894.1">
    <property type="nucleotide sequence ID" value="NZ_BAAAZB010000005.1"/>
</dbReference>
<dbReference type="InterPro" id="IPR027450">
    <property type="entry name" value="AlkB-like"/>
</dbReference>
<comment type="cofactor">
    <cofactor evidence="1">
        <name>Fe(2+)</name>
        <dbReference type="ChEBI" id="CHEBI:29033"/>
    </cofactor>
</comment>
<accession>A0A6N8JAI7</accession>
<keyword evidence="5 10" id="KW-0223">Dioxygenase</keyword>
<dbReference type="GO" id="GO:0140097">
    <property type="term" value="F:catalytic activity, acting on DNA"/>
    <property type="evidence" value="ECO:0007669"/>
    <property type="project" value="UniProtKB-ARBA"/>
</dbReference>
<evidence type="ECO:0000259" key="9">
    <source>
        <dbReference type="PROSITE" id="PS51471"/>
    </source>
</evidence>
<keyword evidence="11" id="KW-1185">Reference proteome</keyword>
<comment type="caution">
    <text evidence="10">The sequence shown here is derived from an EMBL/GenBank/DDBJ whole genome shotgun (WGS) entry which is preliminary data.</text>
</comment>
<dbReference type="PROSITE" id="PS51471">
    <property type="entry name" value="FE2OG_OXY"/>
    <property type="match status" value="1"/>
</dbReference>
<dbReference type="PANTHER" id="PTHR31212">
    <property type="entry name" value="ALPHA-KETOGLUTARATE-DEPENDENT DIOXYGENASE ALKB HOMOLOG 3"/>
    <property type="match status" value="1"/>
</dbReference>
<keyword evidence="4" id="KW-0460">Magnesium</keyword>
<dbReference type="GO" id="GO:0051213">
    <property type="term" value="F:dioxygenase activity"/>
    <property type="evidence" value="ECO:0007669"/>
    <property type="project" value="UniProtKB-KW"/>
</dbReference>
<dbReference type="InterPro" id="IPR032854">
    <property type="entry name" value="ALKBH3"/>
</dbReference>
<dbReference type="AlphaFoldDB" id="A0A6N8JAI7"/>
<keyword evidence="6" id="KW-0560">Oxidoreductase</keyword>
<evidence type="ECO:0000256" key="7">
    <source>
        <dbReference type="ARBA" id="ARBA00023004"/>
    </source>
</evidence>
<dbReference type="GO" id="GO:0016787">
    <property type="term" value="F:hydrolase activity"/>
    <property type="evidence" value="ECO:0007669"/>
    <property type="project" value="UniProtKB-ARBA"/>
</dbReference>
<evidence type="ECO:0000256" key="3">
    <source>
        <dbReference type="ARBA" id="ARBA00022763"/>
    </source>
</evidence>
<evidence type="ECO:0000256" key="8">
    <source>
        <dbReference type="ARBA" id="ARBA00023204"/>
    </source>
</evidence>
<dbReference type="PANTHER" id="PTHR31212:SF4">
    <property type="entry name" value="ALPHA-KETOGLUTARATE-DEPENDENT DIOXYGENASE ALKB HOMOLOG 3"/>
    <property type="match status" value="1"/>
</dbReference>
<sequence>MHNLLPKDGEVYFYPELFTTPESDHFFDKLSKEIAWKQEPVFIMGRNILQPRLTAWYGDPDKPYSYSGITMQPHPWTPALIEIKTRIEAVAGVRFTSALLNFYRDGQDSMGWHRDNEKELGVNPVIGSVSFGSPRTFAFKHYTDKTLTEKIPLTHGSFLLMKGSTQHHWLHSIPKQLKVTAGRINLTFRIIL</sequence>
<dbReference type="Pfam" id="PF13532">
    <property type="entry name" value="2OG-FeII_Oxy_2"/>
    <property type="match status" value="1"/>
</dbReference>
<dbReference type="InterPro" id="IPR005123">
    <property type="entry name" value="Oxoglu/Fe-dep_dioxygenase_dom"/>
</dbReference>
<keyword evidence="3" id="KW-0227">DNA damage</keyword>
<dbReference type="SUPFAM" id="SSF51197">
    <property type="entry name" value="Clavaminate synthase-like"/>
    <property type="match status" value="1"/>
</dbReference>
<dbReference type="GO" id="GO:0006307">
    <property type="term" value="P:DNA alkylation repair"/>
    <property type="evidence" value="ECO:0007669"/>
    <property type="project" value="InterPro"/>
</dbReference>
<dbReference type="OrthoDB" id="190276at2"/>
<evidence type="ECO:0000256" key="4">
    <source>
        <dbReference type="ARBA" id="ARBA00022842"/>
    </source>
</evidence>
<dbReference type="FunFam" id="2.60.120.590:FF:000004">
    <property type="entry name" value="DNA oxidative demethylase ALKBH2"/>
    <property type="match status" value="1"/>
</dbReference>
<protein>
    <submittedName>
        <fullName evidence="10">Alpha-ketoglutarate-dependent dioxygenase AlkB</fullName>
    </submittedName>
</protein>
<dbReference type="GO" id="GO:0016705">
    <property type="term" value="F:oxidoreductase activity, acting on paired donors, with incorporation or reduction of molecular oxygen"/>
    <property type="evidence" value="ECO:0007669"/>
    <property type="project" value="UniProtKB-ARBA"/>
</dbReference>
<evidence type="ECO:0000256" key="6">
    <source>
        <dbReference type="ARBA" id="ARBA00023002"/>
    </source>
</evidence>
<evidence type="ECO:0000256" key="2">
    <source>
        <dbReference type="ARBA" id="ARBA00022723"/>
    </source>
</evidence>
<name>A0A6N8JAI7_9BACT</name>
<reference evidence="10 11" key="1">
    <citation type="submission" date="2019-12" db="EMBL/GenBank/DDBJ databases">
        <title>The draft genomic sequence of strain Chitinophaga oryziterrae JCM 16595.</title>
        <authorList>
            <person name="Zhang X."/>
        </authorList>
    </citation>
    <scope>NUCLEOTIDE SEQUENCE [LARGE SCALE GENOMIC DNA]</scope>
    <source>
        <strain evidence="10 11">JCM 16595</strain>
    </source>
</reference>
<keyword evidence="8" id="KW-0234">DNA repair</keyword>
<dbReference type="GO" id="GO:0032451">
    <property type="term" value="F:demethylase activity"/>
    <property type="evidence" value="ECO:0007669"/>
    <property type="project" value="UniProtKB-ARBA"/>
</dbReference>
<feature type="domain" description="Fe2OG dioxygenase" evidence="9">
    <location>
        <begin position="94"/>
        <end position="192"/>
    </location>
</feature>
<organism evidence="10 11">
    <name type="scientific">Chitinophaga oryziterrae</name>
    <dbReference type="NCBI Taxonomy" id="1031224"/>
    <lineage>
        <taxon>Bacteria</taxon>
        <taxon>Pseudomonadati</taxon>
        <taxon>Bacteroidota</taxon>
        <taxon>Chitinophagia</taxon>
        <taxon>Chitinophagales</taxon>
        <taxon>Chitinophagaceae</taxon>
        <taxon>Chitinophaga</taxon>
    </lineage>
</organism>
<gene>
    <name evidence="10" type="ORF">GO495_16875</name>
</gene>